<accession>A0A6J5LXN9</accession>
<dbReference type="EMBL" id="LR796345">
    <property type="protein sequence ID" value="CAB4138612.1"/>
    <property type="molecule type" value="Genomic_DNA"/>
</dbReference>
<sequence>MIAFKQLLASDVIVTPFEVNKSFTFSGPDMIDPLFKWKVLANIVTQQNIPLSEFIIDTYDNAPINPLGYFNISTGLWNLSTTPNVPLSITCSITFIWYEEGGAISIQPGNIWLCNLSNGTSSSLSPVPIVNSPGIVNNWIASSSITPPPIAGYSYAIKIDTGGTATGGVFTLVDAVSLSINPPPTPEYLMSGIDRFLGKNINSNPFISGSNPTTGYISTQDQELVYDSIQQLYYGNYLSSSYGDNVNTSSIIPGVDTGSNVLVGTTPSPGLYDTYNQTTLTFAKSFPTGSNEFVGVISVPSRLFGDYILPNSFTYTFTSGSTFVLTDDGEGNLKSGSAIVGNIFYPHGMITITNQGLASGSIVSSNVTCSFSSSYTIYETQYKCTFRENEFNYTLNPTLQYDTSGSVYSYTTSSQWAPYVSTVGLYDEAQNLLAVGKLSQPLPTSATTDTTILINLDM</sequence>
<gene>
    <name evidence="1" type="ORF">UFOVP331_172</name>
</gene>
<proteinExistence type="predicted"/>
<organism evidence="1">
    <name type="scientific">uncultured Caudovirales phage</name>
    <dbReference type="NCBI Taxonomy" id="2100421"/>
    <lineage>
        <taxon>Viruses</taxon>
        <taxon>Duplodnaviria</taxon>
        <taxon>Heunggongvirae</taxon>
        <taxon>Uroviricota</taxon>
        <taxon>Caudoviricetes</taxon>
        <taxon>Peduoviridae</taxon>
        <taxon>Maltschvirus</taxon>
        <taxon>Maltschvirus maltsch</taxon>
    </lineage>
</organism>
<protein>
    <submittedName>
        <fullName evidence="1">Uncharacterized protein</fullName>
    </submittedName>
</protein>
<reference evidence="1" key="1">
    <citation type="submission" date="2020-04" db="EMBL/GenBank/DDBJ databases">
        <authorList>
            <person name="Chiriac C."/>
            <person name="Salcher M."/>
            <person name="Ghai R."/>
            <person name="Kavagutti S V."/>
        </authorList>
    </citation>
    <scope>NUCLEOTIDE SEQUENCE</scope>
</reference>
<evidence type="ECO:0000313" key="1">
    <source>
        <dbReference type="EMBL" id="CAB4138612.1"/>
    </source>
</evidence>
<name>A0A6J5LXN9_9CAUD</name>